<gene>
    <name evidence="3" type="ORF">GGR48_000054</name>
</gene>
<dbReference type="Pfam" id="PF02120">
    <property type="entry name" value="Flg_hook"/>
    <property type="match status" value="1"/>
</dbReference>
<feature type="region of interest" description="Disordered" evidence="1">
    <location>
        <begin position="310"/>
        <end position="346"/>
    </location>
</feature>
<dbReference type="Gene3D" id="3.30.750.140">
    <property type="match status" value="1"/>
</dbReference>
<feature type="domain" description="Flagellar hook-length control protein-like C-terminal" evidence="2">
    <location>
        <begin position="509"/>
        <end position="580"/>
    </location>
</feature>
<comment type="caution">
    <text evidence="3">The sequence shown here is derived from an EMBL/GenBank/DDBJ whole genome shotgun (WGS) entry which is preliminary data.</text>
</comment>
<accession>A0A7W6F1F6</accession>
<dbReference type="RefSeq" id="WP_183949704.1">
    <property type="nucleotide sequence ID" value="NZ_JACIDH010000001.1"/>
</dbReference>
<dbReference type="InterPro" id="IPR038610">
    <property type="entry name" value="FliK-like_C_sf"/>
</dbReference>
<keyword evidence="4" id="KW-1185">Reference proteome</keyword>
<protein>
    <recommendedName>
        <fullName evidence="2">Flagellar hook-length control protein-like C-terminal domain-containing protein</fullName>
    </recommendedName>
</protein>
<evidence type="ECO:0000313" key="4">
    <source>
        <dbReference type="Proteomes" id="UP000538670"/>
    </source>
</evidence>
<reference evidence="3 4" key="1">
    <citation type="submission" date="2020-08" db="EMBL/GenBank/DDBJ databases">
        <title>Genomic Encyclopedia of Type Strains, Phase IV (KMG-IV): sequencing the most valuable type-strain genomes for metagenomic binning, comparative biology and taxonomic classification.</title>
        <authorList>
            <person name="Goeker M."/>
        </authorList>
    </citation>
    <scope>NUCLEOTIDE SEQUENCE [LARGE SCALE GENOMIC DNA]</scope>
    <source>
        <strain evidence="3 4">DSM 19512</strain>
    </source>
</reference>
<feature type="region of interest" description="Disordered" evidence="1">
    <location>
        <begin position="46"/>
        <end position="78"/>
    </location>
</feature>
<dbReference type="InterPro" id="IPR021136">
    <property type="entry name" value="Flagellar_hook_control-like_C"/>
</dbReference>
<dbReference type="Proteomes" id="UP000538670">
    <property type="component" value="Unassembled WGS sequence"/>
</dbReference>
<dbReference type="AlphaFoldDB" id="A0A7W6F1F6"/>
<proteinExistence type="predicted"/>
<feature type="region of interest" description="Disordered" evidence="1">
    <location>
        <begin position="572"/>
        <end position="621"/>
    </location>
</feature>
<dbReference type="EMBL" id="JACIDH010000001">
    <property type="protein sequence ID" value="MBB3877651.1"/>
    <property type="molecule type" value="Genomic_DNA"/>
</dbReference>
<feature type="compositionally biased region" description="Pro residues" evidence="1">
    <location>
        <begin position="316"/>
        <end position="329"/>
    </location>
</feature>
<feature type="compositionally biased region" description="Basic and acidic residues" evidence="1">
    <location>
        <begin position="54"/>
        <end position="64"/>
    </location>
</feature>
<feature type="region of interest" description="Disordered" evidence="1">
    <location>
        <begin position="195"/>
        <end position="247"/>
    </location>
</feature>
<evidence type="ECO:0000256" key="1">
    <source>
        <dbReference type="SAM" id="MobiDB-lite"/>
    </source>
</evidence>
<dbReference type="CDD" id="cd17470">
    <property type="entry name" value="T3SS_Flik_C"/>
    <property type="match status" value="1"/>
</dbReference>
<evidence type="ECO:0000259" key="2">
    <source>
        <dbReference type="Pfam" id="PF02120"/>
    </source>
</evidence>
<sequence>MISSLSSMIAPGGAGFPGSPATPGGGDAMTSAFAMLFALMPGMAGEPAPATGEAKAKGDGDAGKDGSTAEDDGKDLPSDAILLPSMPLMPFALPPVVDTPLAATTTLRASTGSPAPIASLLAAMPGLPPVDRGVRGATDPTKPPPSLIAAMPGLPPVDMGVRGATDPVKSSASLVAATTELPPMNAGTFDDVPAMRPDPGSAQPVAGSSPQIGVASDTGPALTTASPDAQARPDSGIETAPSMPGVRTTLRSELGDGIVLPAGMEAVDATPLSSLTRVAAKSAGPGAINNSAAPIRADIASPVSLPRIDAATPHPLEAPAPIAPAPATPGAPHDDGSAPPLPEASLPAENVGRVSAAPPIDRSADRPARVTEAMTAPATPTAMPDQTQPRPVLRADLPARFSIAATPAATPLPVNAPALTIQPGQTAPAMQLFAGLMRAGQQDESDPLRDRTKTTGPLTIDAAGLVAAPVMAPVAAPTGPDRAPLDMTQAHWPQAMIERIDRMREDAATADSRIQLSPDALGGIAVAIRREDGATHIHFTAEQAQTATLLAEARPTLAQLAEDKGMRLGQTAVDLGQSGGGERQAPQRQPEPVIPARPAFAGTPSGTETGDQPAGATTRIA</sequence>
<name>A0A7W6F1F6_9SPHN</name>
<organism evidence="3 4">
    <name type="scientific">Sphingomonas pseudosanguinis</name>
    <dbReference type="NCBI Taxonomy" id="413712"/>
    <lineage>
        <taxon>Bacteria</taxon>
        <taxon>Pseudomonadati</taxon>
        <taxon>Pseudomonadota</taxon>
        <taxon>Alphaproteobacteria</taxon>
        <taxon>Sphingomonadales</taxon>
        <taxon>Sphingomonadaceae</taxon>
        <taxon>Sphingomonas</taxon>
    </lineage>
</organism>
<evidence type="ECO:0000313" key="3">
    <source>
        <dbReference type="EMBL" id="MBB3877651.1"/>
    </source>
</evidence>